<accession>A0A8R1U4C9</accession>
<organism evidence="1 2">
    <name type="scientific">Pristionchus pacificus</name>
    <name type="common">Parasitic nematode worm</name>
    <dbReference type="NCBI Taxonomy" id="54126"/>
    <lineage>
        <taxon>Eukaryota</taxon>
        <taxon>Metazoa</taxon>
        <taxon>Ecdysozoa</taxon>
        <taxon>Nematoda</taxon>
        <taxon>Chromadorea</taxon>
        <taxon>Rhabditida</taxon>
        <taxon>Rhabditina</taxon>
        <taxon>Diplogasteromorpha</taxon>
        <taxon>Diplogasteroidea</taxon>
        <taxon>Neodiplogasteridae</taxon>
        <taxon>Pristionchus</taxon>
    </lineage>
</organism>
<accession>A0A2A6B9E4</accession>
<dbReference type="InterPro" id="IPR019429">
    <property type="entry name" value="7TM_GPCR_serpentine_rcpt_Sri"/>
</dbReference>
<gene>
    <name evidence="1" type="primary">WBGene00094123</name>
</gene>
<dbReference type="EnsemblMetazoa" id="PPA04569.1">
    <property type="protein sequence ID" value="PPA04569.1"/>
    <property type="gene ID" value="WBGene00094123"/>
</dbReference>
<proteinExistence type="predicted"/>
<protein>
    <submittedName>
        <fullName evidence="1">G protein-coupled receptor</fullName>
    </submittedName>
</protein>
<reference evidence="1" key="2">
    <citation type="submission" date="2022-06" db="UniProtKB">
        <authorList>
            <consortium name="EnsemblMetazoa"/>
        </authorList>
    </citation>
    <scope>IDENTIFICATION</scope>
    <source>
        <strain evidence="1">PS312</strain>
    </source>
</reference>
<dbReference type="PANTHER" id="PTHR22941:SF26">
    <property type="entry name" value="SERPENTINE RECEPTOR, CLASS H"/>
    <property type="match status" value="1"/>
</dbReference>
<evidence type="ECO:0000313" key="2">
    <source>
        <dbReference type="Proteomes" id="UP000005239"/>
    </source>
</evidence>
<sequence>MNSTALDPNFQAFLVNYHCFTGVIVFILNSLVAIVILTDKDSRATSYRFYLLALQVASLTVDALVDIYTPVLLMNCSLIFSNSLLAGYLDIITFFTIGLVFVTETITLYFYCVFYRRTSQEIPQYLDWVHETRSFVIARSSIAASRSGLLLGRGRLYLNYSNDRRCSAGASERHVPCEYGNSTGAVPSIFYVLPVFGAVALYAKLLAVGLEASARDMTASKISCLLFLAIAMHTFAHSLTILACSPTHRRTIRYAFINFIWLLRRMITGTEIPKHKMSVSMQAAYRTRITSLANCIAFTVNALVSVVIIMDNDSRATTYRFYLLALQLSAMIMDILLDVYTPIVIINGHFIFSDSFLVEYIVKDILDDFYVLPWKHTIMLFLLRLLPPMHAAASVLLLFGSIIFMIWDVRKELGRGIMHASGATQRIQKRAISSLTLQGAIPSVCFVIPGFGIALVYASLNSVGNVLCRCATAHIHALADDISVFPIISENDSECQNFEFE</sequence>
<evidence type="ECO:0000313" key="1">
    <source>
        <dbReference type="EnsemblMetazoa" id="PPA04569.1"/>
    </source>
</evidence>
<dbReference type="AlphaFoldDB" id="A0A2A6B9E4"/>
<reference evidence="2" key="1">
    <citation type="journal article" date="2008" name="Nat. Genet.">
        <title>The Pristionchus pacificus genome provides a unique perspective on nematode lifestyle and parasitism.</title>
        <authorList>
            <person name="Dieterich C."/>
            <person name="Clifton S.W."/>
            <person name="Schuster L.N."/>
            <person name="Chinwalla A."/>
            <person name="Delehaunty K."/>
            <person name="Dinkelacker I."/>
            <person name="Fulton L."/>
            <person name="Fulton R."/>
            <person name="Godfrey J."/>
            <person name="Minx P."/>
            <person name="Mitreva M."/>
            <person name="Roeseler W."/>
            <person name="Tian H."/>
            <person name="Witte H."/>
            <person name="Yang S.P."/>
            <person name="Wilson R.K."/>
            <person name="Sommer R.J."/>
        </authorList>
    </citation>
    <scope>NUCLEOTIDE SEQUENCE [LARGE SCALE GENOMIC DNA]</scope>
    <source>
        <strain evidence="2">PS312</strain>
    </source>
</reference>
<dbReference type="Pfam" id="PF10327">
    <property type="entry name" value="7TM_GPCR_Sri"/>
    <property type="match status" value="1"/>
</dbReference>
<keyword evidence="2" id="KW-1185">Reference proteome</keyword>
<name>A0A2A6B9E4_PRIPA</name>
<dbReference type="InterPro" id="IPR053220">
    <property type="entry name" value="Nematode_rcpt-like_serp_H"/>
</dbReference>
<dbReference type="Proteomes" id="UP000005239">
    <property type="component" value="Unassembled WGS sequence"/>
</dbReference>
<dbReference type="PANTHER" id="PTHR22941">
    <property type="entry name" value="SERPENTINE RECEPTOR"/>
    <property type="match status" value="1"/>
</dbReference>